<evidence type="ECO:0000256" key="3">
    <source>
        <dbReference type="ARBA" id="ARBA00022553"/>
    </source>
</evidence>
<dbReference type="Pfam" id="PF13188">
    <property type="entry name" value="PAS_8"/>
    <property type="match status" value="1"/>
</dbReference>
<dbReference type="SUPFAM" id="SSF55785">
    <property type="entry name" value="PYP-like sensor domain (PAS domain)"/>
    <property type="match status" value="1"/>
</dbReference>
<keyword evidence="9" id="KW-0614">Plasmid</keyword>
<dbReference type="GO" id="GO:0000156">
    <property type="term" value="F:phosphorelay response regulator activity"/>
    <property type="evidence" value="ECO:0007669"/>
    <property type="project" value="TreeGrafter"/>
</dbReference>
<keyword evidence="6" id="KW-0472">Membrane</keyword>
<dbReference type="InterPro" id="IPR036890">
    <property type="entry name" value="HATPase_C_sf"/>
</dbReference>
<protein>
    <recommendedName>
        <fullName evidence="2">histidine kinase</fullName>
        <ecNumber evidence="2">2.7.13.3</ecNumber>
    </recommendedName>
</protein>
<evidence type="ECO:0000256" key="1">
    <source>
        <dbReference type="ARBA" id="ARBA00000085"/>
    </source>
</evidence>
<dbReference type="KEGG" id="ddr:Deide_2p00620"/>
<dbReference type="PANTHER" id="PTHR42878:SF15">
    <property type="entry name" value="BACTERIOPHYTOCHROME"/>
    <property type="match status" value="1"/>
</dbReference>
<accession>C1D2T2</accession>
<feature type="domain" description="PAS" evidence="8">
    <location>
        <begin position="13"/>
        <end position="55"/>
    </location>
</feature>
<dbReference type="InterPro" id="IPR003018">
    <property type="entry name" value="GAF"/>
</dbReference>
<dbReference type="FunFam" id="3.30.565.10:FF:000006">
    <property type="entry name" value="Sensor histidine kinase WalK"/>
    <property type="match status" value="1"/>
</dbReference>
<evidence type="ECO:0000259" key="8">
    <source>
        <dbReference type="PROSITE" id="PS50112"/>
    </source>
</evidence>
<dbReference type="NCBIfam" id="TIGR00229">
    <property type="entry name" value="sensory_box"/>
    <property type="match status" value="1"/>
</dbReference>
<evidence type="ECO:0000313" key="10">
    <source>
        <dbReference type="Proteomes" id="UP000002208"/>
    </source>
</evidence>
<dbReference type="SMART" id="SM00091">
    <property type="entry name" value="PAS"/>
    <property type="match status" value="1"/>
</dbReference>
<dbReference type="Gene3D" id="1.10.287.130">
    <property type="match status" value="1"/>
</dbReference>
<dbReference type="SMART" id="SM00387">
    <property type="entry name" value="HATPase_c"/>
    <property type="match status" value="1"/>
</dbReference>
<dbReference type="GO" id="GO:0007234">
    <property type="term" value="P:osmosensory signaling via phosphorelay pathway"/>
    <property type="evidence" value="ECO:0007669"/>
    <property type="project" value="TreeGrafter"/>
</dbReference>
<dbReference type="GO" id="GO:0030295">
    <property type="term" value="F:protein kinase activator activity"/>
    <property type="evidence" value="ECO:0007669"/>
    <property type="project" value="TreeGrafter"/>
</dbReference>
<dbReference type="InterPro" id="IPR000014">
    <property type="entry name" value="PAS"/>
</dbReference>
<dbReference type="GO" id="GO:0000155">
    <property type="term" value="F:phosphorelay sensor kinase activity"/>
    <property type="evidence" value="ECO:0007669"/>
    <property type="project" value="InterPro"/>
</dbReference>
<dbReference type="HOGENOM" id="CLU_000445_114_41_0"/>
<dbReference type="Pfam" id="PF02518">
    <property type="entry name" value="HATPase_c"/>
    <property type="match status" value="1"/>
</dbReference>
<dbReference type="Proteomes" id="UP000002208">
    <property type="component" value="Plasmid 2"/>
</dbReference>
<keyword evidence="3" id="KW-0597">Phosphoprotein</keyword>
<dbReference type="SUPFAM" id="SSF55781">
    <property type="entry name" value="GAF domain-like"/>
    <property type="match status" value="1"/>
</dbReference>
<evidence type="ECO:0000256" key="2">
    <source>
        <dbReference type="ARBA" id="ARBA00012438"/>
    </source>
</evidence>
<dbReference type="OrthoDB" id="9805474at2"/>
<dbReference type="Gene3D" id="3.30.565.10">
    <property type="entry name" value="Histidine kinase-like ATPase, C-terminal domain"/>
    <property type="match status" value="1"/>
</dbReference>
<dbReference type="EC" id="2.7.13.3" evidence="2"/>
<evidence type="ECO:0000313" key="9">
    <source>
        <dbReference type="EMBL" id="ACO47721.1"/>
    </source>
</evidence>
<dbReference type="Pfam" id="PF13185">
    <property type="entry name" value="GAF_2"/>
    <property type="match status" value="1"/>
</dbReference>
<evidence type="ECO:0000259" key="7">
    <source>
        <dbReference type="PROSITE" id="PS50109"/>
    </source>
</evidence>
<organism evidence="9 10">
    <name type="scientific">Deinococcus deserti (strain DSM 17065 / CIP 109153 / LMG 22923 / VCD115)</name>
    <dbReference type="NCBI Taxonomy" id="546414"/>
    <lineage>
        <taxon>Bacteria</taxon>
        <taxon>Thermotogati</taxon>
        <taxon>Deinococcota</taxon>
        <taxon>Deinococci</taxon>
        <taxon>Deinococcales</taxon>
        <taxon>Deinococcaceae</taxon>
        <taxon>Deinococcus</taxon>
    </lineage>
</organism>
<keyword evidence="4" id="KW-0808">Transferase</keyword>
<evidence type="ECO:0000256" key="5">
    <source>
        <dbReference type="ARBA" id="ARBA00022777"/>
    </source>
</evidence>
<feature type="domain" description="Histidine kinase" evidence="7">
    <location>
        <begin position="518"/>
        <end position="732"/>
    </location>
</feature>
<gene>
    <name evidence="9" type="ordered locus">Deide_2p00620</name>
</gene>
<keyword evidence="5 9" id="KW-0418">Kinase</keyword>
<dbReference type="InterPro" id="IPR036097">
    <property type="entry name" value="HisK_dim/P_sf"/>
</dbReference>
<dbReference type="InterPro" id="IPR050351">
    <property type="entry name" value="BphY/WalK/GraS-like"/>
</dbReference>
<dbReference type="InterPro" id="IPR035965">
    <property type="entry name" value="PAS-like_dom_sf"/>
</dbReference>
<dbReference type="InterPro" id="IPR003594">
    <property type="entry name" value="HATPase_dom"/>
</dbReference>
<dbReference type="PROSITE" id="PS50109">
    <property type="entry name" value="HIS_KIN"/>
    <property type="match status" value="1"/>
</dbReference>
<dbReference type="SUPFAM" id="SSF47384">
    <property type="entry name" value="Homodimeric domain of signal transducing histidine kinase"/>
    <property type="match status" value="1"/>
</dbReference>
<dbReference type="SMART" id="SM00388">
    <property type="entry name" value="HisKA"/>
    <property type="match status" value="1"/>
</dbReference>
<evidence type="ECO:0000256" key="6">
    <source>
        <dbReference type="ARBA" id="ARBA00023136"/>
    </source>
</evidence>
<dbReference type="Gene3D" id="3.30.450.20">
    <property type="entry name" value="PAS domain"/>
    <property type="match status" value="1"/>
</dbReference>
<dbReference type="Gene3D" id="3.30.450.40">
    <property type="match status" value="1"/>
</dbReference>
<evidence type="ECO:0000256" key="4">
    <source>
        <dbReference type="ARBA" id="ARBA00022679"/>
    </source>
</evidence>
<dbReference type="InterPro" id="IPR005467">
    <property type="entry name" value="His_kinase_dom"/>
</dbReference>
<dbReference type="PANTHER" id="PTHR42878">
    <property type="entry name" value="TWO-COMPONENT HISTIDINE KINASE"/>
    <property type="match status" value="1"/>
</dbReference>
<dbReference type="Pfam" id="PF00512">
    <property type="entry name" value="HisKA"/>
    <property type="match status" value="1"/>
</dbReference>
<name>C1D2T2_DEIDV</name>
<dbReference type="CDD" id="cd00082">
    <property type="entry name" value="HisKA"/>
    <property type="match status" value="1"/>
</dbReference>
<dbReference type="InterPro" id="IPR004358">
    <property type="entry name" value="Sig_transdc_His_kin-like_C"/>
</dbReference>
<sequence length="744" mass="83401">MRRLAEEASEREHELRFRHMVEASPIGVAVGTMDGTLLMVNDAYLRLLGYSRSEFEAGLVDWQALTPEAEWEKDRQMFEVAFAEGLTPGYEKTMLTRTGEVRQVLVTLIASHEGAKPQVIAYVQDITDHHTERRRDQARAAELEQQVSSQSRELENHLYALRTFVDFTTQVGVTGDIPTLLCAAELVLAKMLGHGDLLYARVEGQLAHVTAYSSGVPERTRERFAGGFRVSQDVLERTREGEEMVFYDHWQPLRDKEGLLSEYHALAVYPYLRGGQMEALLVLASPHDAWTPDEHAILLALGRSMGLAAERVMHEQRLQEHSDAARARTRALESFAQLARDLAFETDQYVLVRRAQAIVAELIGEGFAQYFEVEDDRWYIRAQTGNTDSPATGNPELDTLLVGGLPFGQITNLNRPWVTGQPYYQDRYDPAGDGWVPGTEVLASTATIPVMVYGRPYGIFAYGTFRPRQWSRTDRAVLEAAGHQLGLAIERAEQARVLETQRQALMDANEELEAFSYSVSHDLRTPVRHARSFSELAVRALQAGNVDKTGQYLDMIVQATDRMTVLIDAMLDLSRTSRQDLLIEDVNLDELLRLAVDELRGEPAAQAVEWQLDPLGHVPGDWQLLSQVLGNLLNNAVKYSRTQPSPRVHVWAEHHPTSVTIHVQDNGVGFDERFISKLFGVFQRLHHHDEFEGTGVGLANVRRIVTRHGGTVAAKSRIGEGAVFSVCLPKALQEFGPLPELPES</sequence>
<geneLocation type="plasmid" evidence="10">
    <name>pDeide2</name>
</geneLocation>
<comment type="catalytic activity">
    <reaction evidence="1">
        <text>ATP + protein L-histidine = ADP + protein N-phospho-L-histidine.</text>
        <dbReference type="EC" id="2.7.13.3"/>
    </reaction>
</comment>
<dbReference type="PROSITE" id="PS50112">
    <property type="entry name" value="PAS"/>
    <property type="match status" value="1"/>
</dbReference>
<dbReference type="AlphaFoldDB" id="C1D2T2"/>
<dbReference type="InterPro" id="IPR029016">
    <property type="entry name" value="GAF-like_dom_sf"/>
</dbReference>
<keyword evidence="10" id="KW-1185">Reference proteome</keyword>
<dbReference type="InterPro" id="IPR003661">
    <property type="entry name" value="HisK_dim/P_dom"/>
</dbReference>
<dbReference type="SUPFAM" id="SSF55874">
    <property type="entry name" value="ATPase domain of HSP90 chaperone/DNA topoisomerase II/histidine kinase"/>
    <property type="match status" value="1"/>
</dbReference>
<dbReference type="GO" id="GO:0016020">
    <property type="term" value="C:membrane"/>
    <property type="evidence" value="ECO:0007669"/>
    <property type="project" value="UniProtKB-SubCell"/>
</dbReference>
<proteinExistence type="predicted"/>
<reference evidence="9 10" key="1">
    <citation type="journal article" date="2009" name="PLoS Genet.">
        <title>Alliance of proteomics and genomics to unravel the specificities of Sahara bacterium Deinococcus deserti.</title>
        <authorList>
            <person name="de Groot A."/>
            <person name="Dulermo R."/>
            <person name="Ortet P."/>
            <person name="Blanchard L."/>
            <person name="Guerin P."/>
            <person name="Fernandez B."/>
            <person name="Vacherie B."/>
            <person name="Dossat C."/>
            <person name="Jolivet E."/>
            <person name="Siguier P."/>
            <person name="Chandler M."/>
            <person name="Barakat M."/>
            <person name="Dedieu A."/>
            <person name="Barbe V."/>
            <person name="Heulin T."/>
            <person name="Sommer S."/>
            <person name="Achouak W."/>
            <person name="Armengaud J."/>
        </authorList>
    </citation>
    <scope>NUCLEOTIDE SEQUENCE [LARGE SCALE GENOMIC DNA]</scope>
    <source>
        <strain evidence="10">DSM 17065 / CIP 109153 / LMG 22923 / VCD115</strain>
        <plasmid evidence="10">pDeide2</plasmid>
    </source>
</reference>
<dbReference type="PRINTS" id="PR00344">
    <property type="entry name" value="BCTRLSENSOR"/>
</dbReference>
<dbReference type="EMBL" id="CP001116">
    <property type="protein sequence ID" value="ACO47721.1"/>
    <property type="molecule type" value="Genomic_DNA"/>
</dbReference>
<dbReference type="CDD" id="cd00130">
    <property type="entry name" value="PAS"/>
    <property type="match status" value="1"/>
</dbReference>